<organism evidence="2 3">
    <name type="scientific">Symbiodinium microadriaticum</name>
    <name type="common">Dinoflagellate</name>
    <name type="synonym">Zooxanthella microadriatica</name>
    <dbReference type="NCBI Taxonomy" id="2951"/>
    <lineage>
        <taxon>Eukaryota</taxon>
        <taxon>Sar</taxon>
        <taxon>Alveolata</taxon>
        <taxon>Dinophyceae</taxon>
        <taxon>Suessiales</taxon>
        <taxon>Symbiodiniaceae</taxon>
        <taxon>Symbiodinium</taxon>
    </lineage>
</organism>
<dbReference type="PANTHER" id="PTHR47992">
    <property type="entry name" value="PROTEIN PHOSPHATASE"/>
    <property type="match status" value="1"/>
</dbReference>
<dbReference type="InterPro" id="IPR036457">
    <property type="entry name" value="PPM-type-like_dom_sf"/>
</dbReference>
<comment type="caution">
    <text evidence="2">The sequence shown here is derived from an EMBL/GenBank/DDBJ whole genome shotgun (WGS) entry which is preliminary data.</text>
</comment>
<dbReference type="Gene3D" id="3.60.40.10">
    <property type="entry name" value="PPM-type phosphatase domain"/>
    <property type="match status" value="1"/>
</dbReference>
<proteinExistence type="predicted"/>
<protein>
    <recommendedName>
        <fullName evidence="1">PPM-type phosphatase domain-containing protein</fullName>
    </recommendedName>
</protein>
<dbReference type="OrthoDB" id="10264738at2759"/>
<evidence type="ECO:0000313" key="2">
    <source>
        <dbReference type="EMBL" id="OLQ12194.1"/>
    </source>
</evidence>
<accession>A0A1Q9EXL8</accession>
<dbReference type="PROSITE" id="PS51746">
    <property type="entry name" value="PPM_2"/>
    <property type="match status" value="1"/>
</dbReference>
<keyword evidence="3" id="KW-1185">Reference proteome</keyword>
<dbReference type="SUPFAM" id="SSF81606">
    <property type="entry name" value="PP2C-like"/>
    <property type="match status" value="1"/>
</dbReference>
<dbReference type="SMART" id="SM00332">
    <property type="entry name" value="PP2Cc"/>
    <property type="match status" value="1"/>
</dbReference>
<gene>
    <name evidence="2" type="ORF">AK812_SmicGene3888</name>
</gene>
<evidence type="ECO:0000313" key="3">
    <source>
        <dbReference type="Proteomes" id="UP000186817"/>
    </source>
</evidence>
<dbReference type="Pfam" id="PF00481">
    <property type="entry name" value="PP2C"/>
    <property type="match status" value="1"/>
</dbReference>
<evidence type="ECO:0000259" key="1">
    <source>
        <dbReference type="PROSITE" id="PS51746"/>
    </source>
</evidence>
<dbReference type="InterPro" id="IPR015655">
    <property type="entry name" value="PP2C"/>
</dbReference>
<feature type="domain" description="PPM-type phosphatase" evidence="1">
    <location>
        <begin position="325"/>
        <end position="599"/>
    </location>
</feature>
<sequence>MRSWLASEAYRVLAFVFHGGFAEDTMGDAAFVEVATRGWDLRVSSTRARRNLEVCHPFLQQFLGLGAFLEAAAALTIAPWAALVVVCKLEVQQHSDPGAYVESGTLVAAIASLTAMVCAKAGFRAISSPSEALLYCAVLRERSGSTEAPPISVDALLLGPPKDDAGSLQAIFEATVDEPEGLHYELVGLRDSERIVDSESEVLWRFLSMNRFEQKPRECESAVPLLRSVRKQAKMAAGSATSTSVMARRLTVTGHHNLIVDFIDKEKSNPESRLCSKKHPAQEVQTPGKVLAVWGTETAECDLYAPYFSNKPMNVDGELMRMRHRLGVVSHRGHKPEQPNQDEFFVLVRDESLLMGVLDGHGTDGHAVAHFAQEHLPGNIMANLRQHGNSWEKSVRDAVDTLCKESEQDEEMKQKATYSGTTMTVLMLDSPRPSEWRVRSAHLGDSIAVIARRPSRGVPWEVTQLTNIHRPDREDEAARIEKSGGTVLKFEGEASRLAADEWSLAVSRSWGDFHANRYGLSHDPEFTTKHLATDGECFILVCSDGVWDVMPQMQAVNLIGKYSPSEAQSAVEKLVSKAQLRWQEQGDVVDDITALVLWPAFGHGIELEVAV</sequence>
<dbReference type="InterPro" id="IPR001932">
    <property type="entry name" value="PPM-type_phosphatase-like_dom"/>
</dbReference>
<name>A0A1Q9EXL8_SYMMI</name>
<dbReference type="Proteomes" id="UP000186817">
    <property type="component" value="Unassembled WGS sequence"/>
</dbReference>
<dbReference type="EMBL" id="LSRX01000047">
    <property type="protein sequence ID" value="OLQ12194.1"/>
    <property type="molecule type" value="Genomic_DNA"/>
</dbReference>
<dbReference type="CDD" id="cd00143">
    <property type="entry name" value="PP2Cc"/>
    <property type="match status" value="1"/>
</dbReference>
<dbReference type="GO" id="GO:0004722">
    <property type="term" value="F:protein serine/threonine phosphatase activity"/>
    <property type="evidence" value="ECO:0007669"/>
    <property type="project" value="InterPro"/>
</dbReference>
<dbReference type="AlphaFoldDB" id="A0A1Q9EXL8"/>
<reference evidence="2 3" key="1">
    <citation type="submission" date="2016-02" db="EMBL/GenBank/DDBJ databases">
        <title>Genome analysis of coral dinoflagellate symbionts highlights evolutionary adaptations to a symbiotic lifestyle.</title>
        <authorList>
            <person name="Aranda M."/>
            <person name="Li Y."/>
            <person name="Liew Y.J."/>
            <person name="Baumgarten S."/>
            <person name="Simakov O."/>
            <person name="Wilson M."/>
            <person name="Piel J."/>
            <person name="Ashoor H."/>
            <person name="Bougouffa S."/>
            <person name="Bajic V.B."/>
            <person name="Ryu T."/>
            <person name="Ravasi T."/>
            <person name="Bayer T."/>
            <person name="Micklem G."/>
            <person name="Kim H."/>
            <person name="Bhak J."/>
            <person name="Lajeunesse T.C."/>
            <person name="Voolstra C.R."/>
        </authorList>
    </citation>
    <scope>NUCLEOTIDE SEQUENCE [LARGE SCALE GENOMIC DNA]</scope>
    <source>
        <strain evidence="2 3">CCMP2467</strain>
    </source>
</reference>